<dbReference type="AlphaFoldDB" id="A0A7V8EAQ3"/>
<gene>
    <name evidence="2" type="ORF">GN299_29370</name>
</gene>
<keyword evidence="1" id="KW-1133">Transmembrane helix</keyword>
<organism evidence="2 3">
    <name type="scientific">Pseudomonas putida</name>
    <name type="common">Arthrobacter siderocapsulatus</name>
    <dbReference type="NCBI Taxonomy" id="303"/>
    <lineage>
        <taxon>Bacteria</taxon>
        <taxon>Pseudomonadati</taxon>
        <taxon>Pseudomonadota</taxon>
        <taxon>Gammaproteobacteria</taxon>
        <taxon>Pseudomonadales</taxon>
        <taxon>Pseudomonadaceae</taxon>
        <taxon>Pseudomonas</taxon>
    </lineage>
</organism>
<reference evidence="2 3" key="1">
    <citation type="submission" date="2019-12" db="EMBL/GenBank/DDBJ databases">
        <authorList>
            <person name="Woiski C."/>
        </authorList>
    </citation>
    <scope>NUCLEOTIDE SEQUENCE [LARGE SCALE GENOMIC DNA]</scope>
    <source>
        <strain evidence="2 3">BOE100</strain>
    </source>
</reference>
<feature type="transmembrane region" description="Helical" evidence="1">
    <location>
        <begin position="33"/>
        <end position="50"/>
    </location>
</feature>
<evidence type="ECO:0000256" key="1">
    <source>
        <dbReference type="SAM" id="Phobius"/>
    </source>
</evidence>
<protein>
    <submittedName>
        <fullName evidence="2">Uncharacterized protein</fullName>
    </submittedName>
</protein>
<proteinExistence type="predicted"/>
<name>A0A7V8EAQ3_PSEPU</name>
<dbReference type="RefSeq" id="WP_156859807.1">
    <property type="nucleotide sequence ID" value="NZ_WOWR01000064.1"/>
</dbReference>
<dbReference type="Proteomes" id="UP000442695">
    <property type="component" value="Unassembled WGS sequence"/>
</dbReference>
<feature type="transmembrane region" description="Helical" evidence="1">
    <location>
        <begin position="70"/>
        <end position="91"/>
    </location>
</feature>
<evidence type="ECO:0000313" key="2">
    <source>
        <dbReference type="EMBL" id="KAF0251286.1"/>
    </source>
</evidence>
<keyword evidence="1" id="KW-0472">Membrane</keyword>
<sequence>MRQREDVQQVELPEHGCIAKLIFLSREFPPMRLLNLIICVIVGAGSSFAFGDWVQAHNPFTNDFRVQAYAIPFVAGVVICRLLIPTIGALAGRHLKIDTNR</sequence>
<keyword evidence="1" id="KW-0812">Transmembrane</keyword>
<evidence type="ECO:0000313" key="3">
    <source>
        <dbReference type="Proteomes" id="UP000442695"/>
    </source>
</evidence>
<comment type="caution">
    <text evidence="2">The sequence shown here is derived from an EMBL/GenBank/DDBJ whole genome shotgun (WGS) entry which is preliminary data.</text>
</comment>
<dbReference type="EMBL" id="WOWR01000064">
    <property type="protein sequence ID" value="KAF0251286.1"/>
    <property type="molecule type" value="Genomic_DNA"/>
</dbReference>
<accession>A0A7V8EAQ3</accession>